<reference evidence="3" key="1">
    <citation type="journal article" date="2020" name="mSystems">
        <title>Genome- and Community-Level Interaction Insights into Carbon Utilization and Element Cycling Functions of Hydrothermarchaeota in Hydrothermal Sediment.</title>
        <authorList>
            <person name="Zhou Z."/>
            <person name="Liu Y."/>
            <person name="Xu W."/>
            <person name="Pan J."/>
            <person name="Luo Z.H."/>
            <person name="Li M."/>
        </authorList>
    </citation>
    <scope>NUCLEOTIDE SEQUENCE [LARGE SCALE GENOMIC DNA]</scope>
    <source>
        <strain evidence="3">SpSt-853</strain>
    </source>
</reference>
<protein>
    <submittedName>
        <fullName evidence="3">DNA repair exonuclease</fullName>
    </submittedName>
</protein>
<dbReference type="InterPro" id="IPR041796">
    <property type="entry name" value="Mre11_N"/>
</dbReference>
<gene>
    <name evidence="3" type="ORF">ENW48_06555</name>
</gene>
<dbReference type="PANTHER" id="PTHR30337">
    <property type="entry name" value="COMPONENT OF ATP-DEPENDENT DSDNA EXONUCLEASE"/>
    <property type="match status" value="1"/>
</dbReference>
<dbReference type="InterPro" id="IPR029052">
    <property type="entry name" value="Metallo-depent_PP-like"/>
</dbReference>
<dbReference type="InterPro" id="IPR004843">
    <property type="entry name" value="Calcineurin-like_PHP"/>
</dbReference>
<dbReference type="InterPro" id="IPR050535">
    <property type="entry name" value="DNA_Repair-Maintenance_Comp"/>
</dbReference>
<name>A0A7C5ER74_9BACT</name>
<dbReference type="SUPFAM" id="SSF56300">
    <property type="entry name" value="Metallo-dependent phosphatases"/>
    <property type="match status" value="1"/>
</dbReference>
<dbReference type="AlphaFoldDB" id="A0A7C5ER74"/>
<dbReference type="GO" id="GO:0004527">
    <property type="term" value="F:exonuclease activity"/>
    <property type="evidence" value="ECO:0007669"/>
    <property type="project" value="UniProtKB-KW"/>
</dbReference>
<dbReference type="PANTHER" id="PTHR30337:SF7">
    <property type="entry name" value="PHOSPHOESTERASE"/>
    <property type="match status" value="1"/>
</dbReference>
<evidence type="ECO:0000259" key="2">
    <source>
        <dbReference type="Pfam" id="PF00149"/>
    </source>
</evidence>
<dbReference type="Gene3D" id="3.60.21.10">
    <property type="match status" value="1"/>
</dbReference>
<evidence type="ECO:0000256" key="1">
    <source>
        <dbReference type="ARBA" id="ARBA00022801"/>
    </source>
</evidence>
<dbReference type="InterPro" id="IPR014576">
    <property type="entry name" value="Pesterase_YhaO"/>
</dbReference>
<keyword evidence="1" id="KW-0378">Hydrolase</keyword>
<dbReference type="EMBL" id="DTKJ01000044">
    <property type="protein sequence ID" value="HGZ11863.1"/>
    <property type="molecule type" value="Genomic_DNA"/>
</dbReference>
<keyword evidence="3" id="KW-0540">Nuclease</keyword>
<proteinExistence type="predicted"/>
<sequence length="424" mass="47795">MGSSPWFTFVHCADLHLDSPFEGLHAVEPEIARVLRRSTFQAFDNIIDLAVREKADFIVVAGDIYDSVHQSLYAQIRFRESLRRAAEAGLQCFIAHGNHDPLSGWDAKLALPEAVHRFGGQEVECFVARRGGEILAHLYGISYAHREIRENLVSRFPKKREGPFAIGVLHANVGGDPNHDNYAPCSLADLLGSPLNYWALGHIHQPRILSGADPWVVYPGTPQGRSVKEPEARGCYVVRVWEGGRITPEFVATDVVRWYVESLDVGGLATLDALLDEMTRHKEDIRKKADGRGAIWRLVLSGRGELHGRLCRLDLERDLILPLREEEAGRPDFVWLEAIQLMTRPPVDLSKRRQVQDFIGEVLRSVETIRRGTNPRGLLEEVVARRPEYRFLAPHLEGLAQKEWLALLDEAESLLLDLLGEEEV</sequence>
<feature type="domain" description="Calcineurin-like phosphoesterase" evidence="2">
    <location>
        <begin position="8"/>
        <end position="206"/>
    </location>
</feature>
<comment type="caution">
    <text evidence="3">The sequence shown here is derived from an EMBL/GenBank/DDBJ whole genome shotgun (WGS) entry which is preliminary data.</text>
</comment>
<keyword evidence="3" id="KW-0269">Exonuclease</keyword>
<dbReference type="Pfam" id="PF00149">
    <property type="entry name" value="Metallophos"/>
    <property type="match status" value="1"/>
</dbReference>
<evidence type="ECO:0000313" key="3">
    <source>
        <dbReference type="EMBL" id="HGZ11863.1"/>
    </source>
</evidence>
<dbReference type="PIRSF" id="PIRSF033091">
    <property type="entry name" value="Pesterase_YhaO"/>
    <property type="match status" value="1"/>
</dbReference>
<accession>A0A7C5ER74</accession>
<dbReference type="CDD" id="cd00840">
    <property type="entry name" value="MPP_Mre11_N"/>
    <property type="match status" value="1"/>
</dbReference>
<organism evidence="3">
    <name type="scientific">Desulfobacca acetoxidans</name>
    <dbReference type="NCBI Taxonomy" id="60893"/>
    <lineage>
        <taxon>Bacteria</taxon>
        <taxon>Pseudomonadati</taxon>
        <taxon>Thermodesulfobacteriota</taxon>
        <taxon>Desulfobaccia</taxon>
        <taxon>Desulfobaccales</taxon>
        <taxon>Desulfobaccaceae</taxon>
        <taxon>Desulfobacca</taxon>
    </lineage>
</organism>